<reference evidence="2 3" key="1">
    <citation type="submission" date="2019-10" db="EMBL/GenBank/DDBJ databases">
        <title>A soil myxobacterium in the family Polyangiaceae.</title>
        <authorList>
            <person name="Li Y."/>
            <person name="Wang J."/>
        </authorList>
    </citation>
    <scope>NUCLEOTIDE SEQUENCE [LARGE SCALE GENOMIC DNA]</scope>
    <source>
        <strain evidence="2 3">DSM 14734</strain>
    </source>
</reference>
<dbReference type="AlphaFoldDB" id="A0A6N7PMN7"/>
<accession>A0A6N7PMN7</accession>
<dbReference type="EMBL" id="WJIE01000004">
    <property type="protein sequence ID" value="MRG93027.1"/>
    <property type="molecule type" value="Genomic_DNA"/>
</dbReference>
<evidence type="ECO:0000313" key="2">
    <source>
        <dbReference type="EMBL" id="MRG93027.1"/>
    </source>
</evidence>
<dbReference type="OrthoDB" id="5504366at2"/>
<name>A0A6N7PMN7_9BACT</name>
<feature type="region of interest" description="Disordered" evidence="1">
    <location>
        <begin position="81"/>
        <end position="130"/>
    </location>
</feature>
<keyword evidence="3" id="KW-1185">Reference proteome</keyword>
<organism evidence="2 3">
    <name type="scientific">Polyangium spumosum</name>
    <dbReference type="NCBI Taxonomy" id="889282"/>
    <lineage>
        <taxon>Bacteria</taxon>
        <taxon>Pseudomonadati</taxon>
        <taxon>Myxococcota</taxon>
        <taxon>Polyangia</taxon>
        <taxon>Polyangiales</taxon>
        <taxon>Polyangiaceae</taxon>
        <taxon>Polyangium</taxon>
    </lineage>
</organism>
<protein>
    <submittedName>
        <fullName evidence="2">Uncharacterized protein</fullName>
    </submittedName>
</protein>
<dbReference type="Proteomes" id="UP000440224">
    <property type="component" value="Unassembled WGS sequence"/>
</dbReference>
<gene>
    <name evidence="2" type="ORF">GF068_13960</name>
</gene>
<feature type="compositionally biased region" description="Pro residues" evidence="1">
    <location>
        <begin position="117"/>
        <end position="128"/>
    </location>
</feature>
<sequence length="347" mass="38247">MSAEEAILPFERWADISARLLRRSPEERLDILEELEIDPADWSKNELHWAMALSRDADVDRQDRMELYAAKCLAEMNRRREQKAQDVADGSVAPSPQIESTVPSREPIAVPPVASVQPPPAPESPPEAPVLVLPKPASALGTTMPAVMSLPGKPLPFGKQSSSEFLDALQAPQSTPAAEPIGDTQPLPIVEDAVQDAPVDLGTTGPIKLPATHDLPLPFSDRPAPGFVEALQAPRAPAPRTGITDATLPLQMDLMAQARAAMPFLEPSSMVDGPRLTLDAYASLCAELAVAPENRAEIFRRYSIRGDAAWRAVDQEWRVRLTERPEIQREWQGKYDRFREWLLLQKT</sequence>
<proteinExistence type="predicted"/>
<comment type="caution">
    <text evidence="2">The sequence shown here is derived from an EMBL/GenBank/DDBJ whole genome shotgun (WGS) entry which is preliminary data.</text>
</comment>
<evidence type="ECO:0000256" key="1">
    <source>
        <dbReference type="SAM" id="MobiDB-lite"/>
    </source>
</evidence>
<dbReference type="RefSeq" id="WP_153819900.1">
    <property type="nucleotide sequence ID" value="NZ_WJIE01000004.1"/>
</dbReference>
<evidence type="ECO:0000313" key="3">
    <source>
        <dbReference type="Proteomes" id="UP000440224"/>
    </source>
</evidence>